<evidence type="ECO:0000256" key="8">
    <source>
        <dbReference type="SAM" id="SignalP"/>
    </source>
</evidence>
<feature type="domain" description="CUB" evidence="9">
    <location>
        <begin position="23"/>
        <end position="136"/>
    </location>
</feature>
<dbReference type="CDD" id="cd00190">
    <property type="entry name" value="Tryp_SPc"/>
    <property type="match status" value="1"/>
</dbReference>
<comment type="subcellular location">
    <subcellularLocation>
        <location evidence="1">Secreted</location>
    </subcellularLocation>
</comment>
<evidence type="ECO:0000313" key="11">
    <source>
        <dbReference type="EMBL" id="CAD7089369.1"/>
    </source>
</evidence>
<evidence type="ECO:0000256" key="6">
    <source>
        <dbReference type="ARBA" id="ARBA00023157"/>
    </source>
</evidence>
<dbReference type="PROSITE" id="PS01180">
    <property type="entry name" value="CUB"/>
    <property type="match status" value="1"/>
</dbReference>
<dbReference type="GO" id="GO:0160032">
    <property type="term" value="P:Toll receptor ligand protein activation cascade"/>
    <property type="evidence" value="ECO:0007669"/>
    <property type="project" value="UniProtKB-ARBA"/>
</dbReference>
<gene>
    <name evidence="11" type="ORF">HERILL_LOCUS11924</name>
</gene>
<keyword evidence="4" id="KW-0378">Hydrolase</keyword>
<sequence length="392" mass="43137">MKISSFILIALNWHVTNGLFENCNYAQTIEAGKIFYVYSVNYPNKYPPGTSCRYLVTSPIGSQIDVQCRLEIPADQQCKSDTLYLNLQGNTSIPGSDYYCGTGELHKISLYNRVAISHVSSSYSSGGRFLCSLQTLPPSNGGSDCDCGWSVTRKIVGGKEAGINEFPSMAGIYDKSQLRIFCGAAIIHSRYLLSAAHCFYERGNQGNLAAMVGDHDFTIANDSPYTRTYDIGGILNHEQFVPETKQNDIALLRTTTDMEWSNGVGPACLPFNYDPTTVPGTKVDVAGWGTLSFGGTQPHKLQKVTLDIVQNGVCSSKVSNLYPTQLCTYTYGKDTCQYDSGGGDFFRQNRMYLVGITSYGFGCAMNLPSVSTRVSSYLQWIQTRTNANFCRK</sequence>
<dbReference type="GO" id="GO:0004252">
    <property type="term" value="F:serine-type endopeptidase activity"/>
    <property type="evidence" value="ECO:0007669"/>
    <property type="project" value="InterPro"/>
</dbReference>
<dbReference type="InterPro" id="IPR043504">
    <property type="entry name" value="Peptidase_S1_PA_chymotrypsin"/>
</dbReference>
<accession>A0A7R8UZC2</accession>
<evidence type="ECO:0000256" key="4">
    <source>
        <dbReference type="ARBA" id="ARBA00022801"/>
    </source>
</evidence>
<dbReference type="SMART" id="SM00042">
    <property type="entry name" value="CUB"/>
    <property type="match status" value="1"/>
</dbReference>
<dbReference type="AlphaFoldDB" id="A0A7R8UZC2"/>
<keyword evidence="2" id="KW-0964">Secreted</keyword>
<reference evidence="11 12" key="1">
    <citation type="submission" date="2020-11" db="EMBL/GenBank/DDBJ databases">
        <authorList>
            <person name="Wallbank WR R."/>
            <person name="Pardo Diaz C."/>
            <person name="Kozak K."/>
            <person name="Martin S."/>
            <person name="Jiggins C."/>
            <person name="Moest M."/>
            <person name="Warren A I."/>
            <person name="Generalovic N T."/>
            <person name="Byers J.R.P. K."/>
            <person name="Montejo-Kovacevich G."/>
            <person name="Yen C E."/>
        </authorList>
    </citation>
    <scope>NUCLEOTIDE SEQUENCE [LARGE SCALE GENOMIC DNA]</scope>
</reference>
<dbReference type="PANTHER" id="PTHR24252:SF7">
    <property type="entry name" value="HYALIN"/>
    <property type="match status" value="1"/>
</dbReference>
<dbReference type="PROSITE" id="PS00134">
    <property type="entry name" value="TRYPSIN_HIS"/>
    <property type="match status" value="1"/>
</dbReference>
<keyword evidence="8" id="KW-0732">Signal</keyword>
<organism evidence="11 12">
    <name type="scientific">Hermetia illucens</name>
    <name type="common">Black soldier fly</name>
    <dbReference type="NCBI Taxonomy" id="343691"/>
    <lineage>
        <taxon>Eukaryota</taxon>
        <taxon>Metazoa</taxon>
        <taxon>Ecdysozoa</taxon>
        <taxon>Arthropoda</taxon>
        <taxon>Hexapoda</taxon>
        <taxon>Insecta</taxon>
        <taxon>Pterygota</taxon>
        <taxon>Neoptera</taxon>
        <taxon>Endopterygota</taxon>
        <taxon>Diptera</taxon>
        <taxon>Brachycera</taxon>
        <taxon>Stratiomyomorpha</taxon>
        <taxon>Stratiomyidae</taxon>
        <taxon>Hermetiinae</taxon>
        <taxon>Hermetia</taxon>
    </lineage>
</organism>
<feature type="chain" id="PRO_5031001685" evidence="8">
    <location>
        <begin position="19"/>
        <end position="392"/>
    </location>
</feature>
<keyword evidence="12" id="KW-1185">Reference proteome</keyword>
<dbReference type="PRINTS" id="PR00722">
    <property type="entry name" value="CHYMOTRYPSIN"/>
</dbReference>
<name>A0A7R8UZC2_HERIL</name>
<dbReference type="GO" id="GO:0005576">
    <property type="term" value="C:extracellular region"/>
    <property type="evidence" value="ECO:0007669"/>
    <property type="project" value="UniProtKB-SubCell"/>
</dbReference>
<evidence type="ECO:0000313" key="12">
    <source>
        <dbReference type="Proteomes" id="UP000594454"/>
    </source>
</evidence>
<evidence type="ECO:0000259" key="10">
    <source>
        <dbReference type="PROSITE" id="PS50240"/>
    </source>
</evidence>
<dbReference type="SUPFAM" id="SSF50494">
    <property type="entry name" value="Trypsin-like serine proteases"/>
    <property type="match status" value="1"/>
</dbReference>
<dbReference type="GO" id="GO:0006508">
    <property type="term" value="P:proteolysis"/>
    <property type="evidence" value="ECO:0007669"/>
    <property type="project" value="UniProtKB-KW"/>
</dbReference>
<dbReference type="Proteomes" id="UP000594454">
    <property type="component" value="Chromosome 4"/>
</dbReference>
<dbReference type="SMART" id="SM00020">
    <property type="entry name" value="Tryp_SPc"/>
    <property type="match status" value="1"/>
</dbReference>
<comment type="caution">
    <text evidence="7">Lacks conserved residue(s) required for the propagation of feature annotation.</text>
</comment>
<evidence type="ECO:0000256" key="5">
    <source>
        <dbReference type="ARBA" id="ARBA00022825"/>
    </source>
</evidence>
<keyword evidence="5" id="KW-0720">Serine protease</keyword>
<dbReference type="InterPro" id="IPR001314">
    <property type="entry name" value="Peptidase_S1A"/>
</dbReference>
<dbReference type="InParanoid" id="A0A7R8UZC2"/>
<dbReference type="EMBL" id="LR899012">
    <property type="protein sequence ID" value="CAD7089369.1"/>
    <property type="molecule type" value="Genomic_DNA"/>
</dbReference>
<dbReference type="InterPro" id="IPR018114">
    <property type="entry name" value="TRYPSIN_HIS"/>
</dbReference>
<keyword evidence="6" id="KW-1015">Disulfide bond</keyword>
<protein>
    <submittedName>
        <fullName evidence="11">Uncharacterized protein</fullName>
    </submittedName>
</protein>
<dbReference type="OrthoDB" id="6380398at2759"/>
<evidence type="ECO:0000256" key="2">
    <source>
        <dbReference type="ARBA" id="ARBA00022525"/>
    </source>
</evidence>
<feature type="signal peptide" evidence="8">
    <location>
        <begin position="1"/>
        <end position="18"/>
    </location>
</feature>
<evidence type="ECO:0000256" key="3">
    <source>
        <dbReference type="ARBA" id="ARBA00022670"/>
    </source>
</evidence>
<evidence type="ECO:0000256" key="7">
    <source>
        <dbReference type="PROSITE-ProRule" id="PRU00059"/>
    </source>
</evidence>
<dbReference type="PROSITE" id="PS50240">
    <property type="entry name" value="TRYPSIN_DOM"/>
    <property type="match status" value="1"/>
</dbReference>
<dbReference type="GO" id="GO:0050832">
    <property type="term" value="P:defense response to fungus"/>
    <property type="evidence" value="ECO:0007669"/>
    <property type="project" value="UniProtKB-ARBA"/>
</dbReference>
<dbReference type="Gene3D" id="2.40.10.10">
    <property type="entry name" value="Trypsin-like serine proteases"/>
    <property type="match status" value="1"/>
</dbReference>
<proteinExistence type="predicted"/>
<dbReference type="PANTHER" id="PTHR24252">
    <property type="entry name" value="ACROSIN-RELATED"/>
    <property type="match status" value="1"/>
</dbReference>
<keyword evidence="3" id="KW-0645">Protease</keyword>
<dbReference type="OMA" id="ISYRYIM"/>
<dbReference type="FunFam" id="2.40.10.10:FF:000015">
    <property type="entry name" value="Atrial natriuretic peptide-converting enzyme"/>
    <property type="match status" value="1"/>
</dbReference>
<feature type="domain" description="Peptidase S1" evidence="10">
    <location>
        <begin position="155"/>
        <end position="386"/>
    </location>
</feature>
<dbReference type="GO" id="GO:0035008">
    <property type="term" value="P:positive regulation of melanization defense response"/>
    <property type="evidence" value="ECO:0007669"/>
    <property type="project" value="UniProtKB-ARBA"/>
</dbReference>
<dbReference type="Pfam" id="PF00431">
    <property type="entry name" value="CUB"/>
    <property type="match status" value="1"/>
</dbReference>
<dbReference type="Pfam" id="PF00089">
    <property type="entry name" value="Trypsin"/>
    <property type="match status" value="1"/>
</dbReference>
<dbReference type="InterPro" id="IPR001254">
    <property type="entry name" value="Trypsin_dom"/>
</dbReference>
<evidence type="ECO:0000256" key="1">
    <source>
        <dbReference type="ARBA" id="ARBA00004613"/>
    </source>
</evidence>
<dbReference type="InterPro" id="IPR035914">
    <property type="entry name" value="Sperma_CUB_dom_sf"/>
</dbReference>
<dbReference type="SUPFAM" id="SSF49854">
    <property type="entry name" value="Spermadhesin, CUB domain"/>
    <property type="match status" value="1"/>
</dbReference>
<dbReference type="Gene3D" id="2.60.120.290">
    <property type="entry name" value="Spermadhesin, CUB domain"/>
    <property type="match status" value="1"/>
</dbReference>
<dbReference type="InterPro" id="IPR000859">
    <property type="entry name" value="CUB_dom"/>
</dbReference>
<evidence type="ECO:0000259" key="9">
    <source>
        <dbReference type="PROSITE" id="PS01180"/>
    </source>
</evidence>
<dbReference type="InterPro" id="IPR009003">
    <property type="entry name" value="Peptidase_S1_PA"/>
</dbReference>